<dbReference type="EMBL" id="LWDX02075597">
    <property type="protein sequence ID" value="OEL12861.1"/>
    <property type="molecule type" value="Genomic_DNA"/>
</dbReference>
<comment type="caution">
    <text evidence="1">The sequence shown here is derived from an EMBL/GenBank/DDBJ whole genome shotgun (WGS) entry which is preliminary data.</text>
</comment>
<proteinExistence type="predicted"/>
<evidence type="ECO:0000313" key="2">
    <source>
        <dbReference type="Proteomes" id="UP000095767"/>
    </source>
</evidence>
<evidence type="ECO:0000313" key="1">
    <source>
        <dbReference type="EMBL" id="OEL12861.1"/>
    </source>
</evidence>
<name>A0A1E5UJ15_9POAL</name>
<accession>A0A1E5UJ15</accession>
<keyword evidence="2" id="KW-1185">Reference proteome</keyword>
<organism evidence="1 2">
    <name type="scientific">Dichanthelium oligosanthes</name>
    <dbReference type="NCBI Taxonomy" id="888268"/>
    <lineage>
        <taxon>Eukaryota</taxon>
        <taxon>Viridiplantae</taxon>
        <taxon>Streptophyta</taxon>
        <taxon>Embryophyta</taxon>
        <taxon>Tracheophyta</taxon>
        <taxon>Spermatophyta</taxon>
        <taxon>Magnoliopsida</taxon>
        <taxon>Liliopsida</taxon>
        <taxon>Poales</taxon>
        <taxon>Poaceae</taxon>
        <taxon>PACMAD clade</taxon>
        <taxon>Panicoideae</taxon>
        <taxon>Panicodae</taxon>
        <taxon>Paniceae</taxon>
        <taxon>Dichantheliinae</taxon>
        <taxon>Dichanthelium</taxon>
    </lineage>
</organism>
<gene>
    <name evidence="1" type="ORF">BAE44_0026120</name>
</gene>
<reference evidence="1 2" key="1">
    <citation type="submission" date="2016-09" db="EMBL/GenBank/DDBJ databases">
        <title>The draft genome of Dichanthelium oligosanthes: A C3 panicoid grass species.</title>
        <authorList>
            <person name="Studer A.J."/>
            <person name="Schnable J.C."/>
            <person name="Brutnell T.P."/>
        </authorList>
    </citation>
    <scope>NUCLEOTIDE SEQUENCE [LARGE SCALE GENOMIC DNA]</scope>
    <source>
        <strain evidence="2">cv. Kellogg 1175</strain>
        <tissue evidence="1">Leaf</tissue>
    </source>
</reference>
<dbReference type="Proteomes" id="UP000095767">
    <property type="component" value="Unassembled WGS sequence"/>
</dbReference>
<protein>
    <submittedName>
        <fullName evidence="1">Uncharacterized protein</fullName>
    </submittedName>
</protein>
<sequence>MHPLHVQTHALYFSTQMKGVSNEQSSMHVDLNSMKGSFQLPILDIKTSFCTSLRSCLPGAGRPLHSQRGCRATCRRRPRRLHAKD</sequence>
<dbReference type="AlphaFoldDB" id="A0A1E5UJ15"/>